<dbReference type="RefSeq" id="XP_023381851.1">
    <property type="nucleotide sequence ID" value="XM_023526083.1"/>
</dbReference>
<dbReference type="OrthoDB" id="408743at2759"/>
<dbReference type="Proteomes" id="UP000515202">
    <property type="component" value="Unplaced"/>
</dbReference>
<sequence length="142" mass="15450">MAGRRGAGPPGLLLGPKGLGEGRAGLTVSGEKQRAGARLPPEALLTCNSFRFAELGVATSSTAFKCFTSFKYEETGGRTLLVIGFYAAEQVFQKAPEEFELLSNVPLKYEYIENVGECCNHMTGVGPVLNIYPWNKKLYLIR</sequence>
<dbReference type="GO" id="GO:0016491">
    <property type="term" value="F:oxidoreductase activity"/>
    <property type="evidence" value="ECO:0007669"/>
    <property type="project" value="UniProtKB-KW"/>
</dbReference>
<reference evidence="3" key="1">
    <citation type="submission" date="2025-08" db="UniProtKB">
        <authorList>
            <consortium name="RefSeq"/>
        </authorList>
    </citation>
    <scope>IDENTIFICATION</scope>
    <source>
        <tissue evidence="3">Kidney</tissue>
    </source>
</reference>
<gene>
    <name evidence="3" type="primary">LOC105309240</name>
</gene>
<evidence type="ECO:0000313" key="3">
    <source>
        <dbReference type="RefSeq" id="XP_023381851.1"/>
    </source>
</evidence>
<name>A0A6P6C375_PTEVA</name>
<dbReference type="AlphaFoldDB" id="A0A6P6C375"/>
<dbReference type="InterPro" id="IPR042098">
    <property type="entry name" value="TauD-like_sf"/>
</dbReference>
<protein>
    <submittedName>
        <fullName evidence="3">Trimethyllysine dioxygenase, mitochondrial-like</fullName>
    </submittedName>
</protein>
<dbReference type="KEGG" id="pvp:105309240"/>
<keyword evidence="2" id="KW-1185">Reference proteome</keyword>
<evidence type="ECO:0000256" key="1">
    <source>
        <dbReference type="ARBA" id="ARBA00023002"/>
    </source>
</evidence>
<evidence type="ECO:0000313" key="2">
    <source>
        <dbReference type="Proteomes" id="UP000515202"/>
    </source>
</evidence>
<organism evidence="2 3">
    <name type="scientific">Pteropus vampyrus</name>
    <name type="common">Large flying fox</name>
    <dbReference type="NCBI Taxonomy" id="132908"/>
    <lineage>
        <taxon>Eukaryota</taxon>
        <taxon>Metazoa</taxon>
        <taxon>Chordata</taxon>
        <taxon>Craniata</taxon>
        <taxon>Vertebrata</taxon>
        <taxon>Euteleostomi</taxon>
        <taxon>Mammalia</taxon>
        <taxon>Eutheria</taxon>
        <taxon>Laurasiatheria</taxon>
        <taxon>Chiroptera</taxon>
        <taxon>Yinpterochiroptera</taxon>
        <taxon>Pteropodoidea</taxon>
        <taxon>Pteropodidae</taxon>
        <taxon>Pteropodinae</taxon>
        <taxon>Pteropus</taxon>
    </lineage>
</organism>
<dbReference type="SUPFAM" id="SSF51197">
    <property type="entry name" value="Clavaminate synthase-like"/>
    <property type="match status" value="1"/>
</dbReference>
<proteinExistence type="predicted"/>
<keyword evidence="1" id="KW-0560">Oxidoreductase</keyword>
<accession>A0A6P6C375</accession>
<dbReference type="GeneID" id="105309240"/>
<dbReference type="Gene3D" id="3.60.130.10">
    <property type="entry name" value="Clavaminate synthase-like"/>
    <property type="match status" value="1"/>
</dbReference>